<gene>
    <name evidence="1" type="ORF">CLUMA_CG001018</name>
</gene>
<accession>A0A1J1HL83</accession>
<reference evidence="1 2" key="1">
    <citation type="submission" date="2015-04" db="EMBL/GenBank/DDBJ databases">
        <authorList>
            <person name="Syromyatnikov M.Y."/>
            <person name="Popov V.N."/>
        </authorList>
    </citation>
    <scope>NUCLEOTIDE SEQUENCE [LARGE SCALE GENOMIC DNA]</scope>
</reference>
<evidence type="ECO:0000313" key="1">
    <source>
        <dbReference type="EMBL" id="CRK87214.1"/>
    </source>
</evidence>
<dbReference type="EMBL" id="CVRI01000004">
    <property type="protein sequence ID" value="CRK87214.1"/>
    <property type="molecule type" value="Genomic_DNA"/>
</dbReference>
<dbReference type="AlphaFoldDB" id="A0A1J1HL83"/>
<sequence length="90" mass="10352">MNVIITIPWPVKGKGVRDVFYFVRILKATLKESQRRSNSQNEALTSSLTRLEFRHKMLVEDNKGIKYLIVCSHIRKDAALPCFILLCSDS</sequence>
<evidence type="ECO:0000313" key="2">
    <source>
        <dbReference type="Proteomes" id="UP000183832"/>
    </source>
</evidence>
<keyword evidence="2" id="KW-1185">Reference proteome</keyword>
<protein>
    <submittedName>
        <fullName evidence="1">CLUMA_CG001018, isoform A</fullName>
    </submittedName>
</protein>
<organism evidence="1 2">
    <name type="scientific">Clunio marinus</name>
    <dbReference type="NCBI Taxonomy" id="568069"/>
    <lineage>
        <taxon>Eukaryota</taxon>
        <taxon>Metazoa</taxon>
        <taxon>Ecdysozoa</taxon>
        <taxon>Arthropoda</taxon>
        <taxon>Hexapoda</taxon>
        <taxon>Insecta</taxon>
        <taxon>Pterygota</taxon>
        <taxon>Neoptera</taxon>
        <taxon>Endopterygota</taxon>
        <taxon>Diptera</taxon>
        <taxon>Nematocera</taxon>
        <taxon>Chironomoidea</taxon>
        <taxon>Chironomidae</taxon>
        <taxon>Clunio</taxon>
    </lineage>
</organism>
<name>A0A1J1HL83_9DIPT</name>
<dbReference type="Proteomes" id="UP000183832">
    <property type="component" value="Unassembled WGS sequence"/>
</dbReference>
<proteinExistence type="predicted"/>